<accession>A0A6I2F8I5</accession>
<dbReference type="InterPro" id="IPR036563">
    <property type="entry name" value="MoaE_sf"/>
</dbReference>
<dbReference type="PANTHER" id="PTHR23404">
    <property type="entry name" value="MOLYBDOPTERIN SYNTHASE RELATED"/>
    <property type="match status" value="1"/>
</dbReference>
<dbReference type="CDD" id="cd00756">
    <property type="entry name" value="MoaE"/>
    <property type="match status" value="1"/>
</dbReference>
<proteinExistence type="predicted"/>
<dbReference type="EMBL" id="WJIF01000010">
    <property type="protein sequence ID" value="MRG61152.1"/>
    <property type="molecule type" value="Genomic_DNA"/>
</dbReference>
<reference evidence="1 2" key="1">
    <citation type="submission" date="2019-10" db="EMBL/GenBank/DDBJ databases">
        <authorList>
            <person name="Nie G."/>
            <person name="Ming H."/>
            <person name="Yi B."/>
        </authorList>
    </citation>
    <scope>NUCLEOTIDE SEQUENCE [LARGE SCALE GENOMIC DNA]</scope>
    <source>
        <strain evidence="1 2">CFH 90414</strain>
    </source>
</reference>
<dbReference type="RefSeq" id="WP_153685581.1">
    <property type="nucleotide sequence ID" value="NZ_WJIF01000010.1"/>
</dbReference>
<dbReference type="Proteomes" id="UP000431080">
    <property type="component" value="Unassembled WGS sequence"/>
</dbReference>
<dbReference type="Gene3D" id="3.90.1170.40">
    <property type="entry name" value="Molybdopterin biosynthesis MoaE subunit"/>
    <property type="match status" value="1"/>
</dbReference>
<evidence type="ECO:0000313" key="1">
    <source>
        <dbReference type="EMBL" id="MRG61152.1"/>
    </source>
</evidence>
<dbReference type="InterPro" id="IPR003448">
    <property type="entry name" value="Mopterin_biosynth_MoaE"/>
</dbReference>
<gene>
    <name evidence="1" type="ORF">GE115_14955</name>
</gene>
<name>A0A6I2F8I5_9MICO</name>
<protein>
    <submittedName>
        <fullName evidence="1">Molybdenum cofactor biosynthesis protein MoaE</fullName>
    </submittedName>
</protein>
<dbReference type="AlphaFoldDB" id="A0A6I2F8I5"/>
<evidence type="ECO:0000313" key="2">
    <source>
        <dbReference type="Proteomes" id="UP000431080"/>
    </source>
</evidence>
<dbReference type="SUPFAM" id="SSF54690">
    <property type="entry name" value="Molybdopterin synthase subunit MoaE"/>
    <property type="match status" value="1"/>
</dbReference>
<keyword evidence="2" id="KW-1185">Reference proteome</keyword>
<sequence length="142" mass="14523">MGAVRATLAAISAEPLDVAAHLDAVADPGAGAVATFVGVVRDHDPEASGTVVALEYLAHPDAGRVLDELAGRFAADGVRVAVSHRTGLLAVGDLALVCAVSTAHRAEAFEICRALVEAVKAELPVWKKQNTADGDAHWVGLA</sequence>
<comment type="caution">
    <text evidence="1">The sequence shown here is derived from an EMBL/GenBank/DDBJ whole genome shotgun (WGS) entry which is preliminary data.</text>
</comment>
<dbReference type="GO" id="GO:0006777">
    <property type="term" value="P:Mo-molybdopterin cofactor biosynthetic process"/>
    <property type="evidence" value="ECO:0007669"/>
    <property type="project" value="InterPro"/>
</dbReference>
<dbReference type="Pfam" id="PF02391">
    <property type="entry name" value="MoaE"/>
    <property type="match status" value="1"/>
</dbReference>
<organism evidence="1 2">
    <name type="scientific">Agromyces agglutinans</name>
    <dbReference type="NCBI Taxonomy" id="2662258"/>
    <lineage>
        <taxon>Bacteria</taxon>
        <taxon>Bacillati</taxon>
        <taxon>Actinomycetota</taxon>
        <taxon>Actinomycetes</taxon>
        <taxon>Micrococcales</taxon>
        <taxon>Microbacteriaceae</taxon>
        <taxon>Agromyces</taxon>
    </lineage>
</organism>